<proteinExistence type="predicted"/>
<dbReference type="InParanoid" id="A0A3N4KDM8"/>
<dbReference type="Proteomes" id="UP000277580">
    <property type="component" value="Unassembled WGS sequence"/>
</dbReference>
<evidence type="ECO:0000313" key="1">
    <source>
        <dbReference type="EMBL" id="RPB08636.1"/>
    </source>
</evidence>
<reference evidence="1 2" key="1">
    <citation type="journal article" date="2018" name="Nat. Ecol. Evol.">
        <title>Pezizomycetes genomes reveal the molecular basis of ectomycorrhizal truffle lifestyle.</title>
        <authorList>
            <person name="Murat C."/>
            <person name="Payen T."/>
            <person name="Noel B."/>
            <person name="Kuo A."/>
            <person name="Morin E."/>
            <person name="Chen J."/>
            <person name="Kohler A."/>
            <person name="Krizsan K."/>
            <person name="Balestrini R."/>
            <person name="Da Silva C."/>
            <person name="Montanini B."/>
            <person name="Hainaut M."/>
            <person name="Levati E."/>
            <person name="Barry K.W."/>
            <person name="Belfiori B."/>
            <person name="Cichocki N."/>
            <person name="Clum A."/>
            <person name="Dockter R.B."/>
            <person name="Fauchery L."/>
            <person name="Guy J."/>
            <person name="Iotti M."/>
            <person name="Le Tacon F."/>
            <person name="Lindquist E.A."/>
            <person name="Lipzen A."/>
            <person name="Malagnac F."/>
            <person name="Mello A."/>
            <person name="Molinier V."/>
            <person name="Miyauchi S."/>
            <person name="Poulain J."/>
            <person name="Riccioni C."/>
            <person name="Rubini A."/>
            <person name="Sitrit Y."/>
            <person name="Splivallo R."/>
            <person name="Traeger S."/>
            <person name="Wang M."/>
            <person name="Zifcakova L."/>
            <person name="Wipf D."/>
            <person name="Zambonelli A."/>
            <person name="Paolocci F."/>
            <person name="Nowrousian M."/>
            <person name="Ottonello S."/>
            <person name="Baldrian P."/>
            <person name="Spatafora J.W."/>
            <person name="Henrissat B."/>
            <person name="Nagy L.G."/>
            <person name="Aury J.M."/>
            <person name="Wincker P."/>
            <person name="Grigoriev I.V."/>
            <person name="Bonfante P."/>
            <person name="Martin F.M."/>
        </authorList>
    </citation>
    <scope>NUCLEOTIDE SEQUENCE [LARGE SCALE GENOMIC DNA]</scope>
    <source>
        <strain evidence="1 2">CCBAS932</strain>
    </source>
</reference>
<keyword evidence="2" id="KW-1185">Reference proteome</keyword>
<protein>
    <submittedName>
        <fullName evidence="1">Uncharacterized protein</fullName>
    </submittedName>
</protein>
<dbReference type="AlphaFoldDB" id="A0A3N4KDM8"/>
<sequence length="96" mass="11070">MSRIGRVPGLLNALYVQVSLGSANHNLSLGWFLGRCRNHGLADPGPNRDVHLRRHLRHPGFMHKLFSEIGNDCTTINCFHEAKRARRLLRRLHRQK</sequence>
<name>A0A3N4KDM8_9PEZI</name>
<accession>A0A3N4KDM8</accession>
<gene>
    <name evidence="1" type="ORF">P167DRAFT_335603</name>
</gene>
<organism evidence="1 2">
    <name type="scientific">Morchella conica CCBAS932</name>
    <dbReference type="NCBI Taxonomy" id="1392247"/>
    <lineage>
        <taxon>Eukaryota</taxon>
        <taxon>Fungi</taxon>
        <taxon>Dikarya</taxon>
        <taxon>Ascomycota</taxon>
        <taxon>Pezizomycotina</taxon>
        <taxon>Pezizomycetes</taxon>
        <taxon>Pezizales</taxon>
        <taxon>Morchellaceae</taxon>
        <taxon>Morchella</taxon>
    </lineage>
</organism>
<evidence type="ECO:0000313" key="2">
    <source>
        <dbReference type="Proteomes" id="UP000277580"/>
    </source>
</evidence>
<dbReference type="EMBL" id="ML119160">
    <property type="protein sequence ID" value="RPB08636.1"/>
    <property type="molecule type" value="Genomic_DNA"/>
</dbReference>